<dbReference type="EMBL" id="AGNK02001423">
    <property type="status" value="NOT_ANNOTATED_CDS"/>
    <property type="molecule type" value="Genomic_DNA"/>
</dbReference>
<sequence>MTRNCLQEQRDDDDAGRHGGAPPHAAAADALLHGVGGGAQASWSWQMGSPDNLPDAANPVEPADRLPVADQTSSTLRWAPGHGLARRSVDERAPAALPEDPADLSSALRKP</sequence>
<accession>K3ZAY6</accession>
<dbReference type="Gramene" id="KQL13083">
    <property type="protein sequence ID" value="KQL13083"/>
    <property type="gene ID" value="SETIT_023707mg"/>
</dbReference>
<dbReference type="Proteomes" id="UP000004995">
    <property type="component" value="Unassembled WGS sequence"/>
</dbReference>
<protein>
    <submittedName>
        <fullName evidence="2">Uncharacterized protein</fullName>
    </submittedName>
</protein>
<dbReference type="AlphaFoldDB" id="K3ZAY6"/>
<reference evidence="3" key="1">
    <citation type="journal article" date="2012" name="Nat. Biotechnol.">
        <title>Reference genome sequence of the model plant Setaria.</title>
        <authorList>
            <person name="Bennetzen J.L."/>
            <person name="Schmutz J."/>
            <person name="Wang H."/>
            <person name="Percifield R."/>
            <person name="Hawkins J."/>
            <person name="Pontaroli A.C."/>
            <person name="Estep M."/>
            <person name="Feng L."/>
            <person name="Vaughn J.N."/>
            <person name="Grimwood J."/>
            <person name="Jenkins J."/>
            <person name="Barry K."/>
            <person name="Lindquist E."/>
            <person name="Hellsten U."/>
            <person name="Deshpande S."/>
            <person name="Wang X."/>
            <person name="Wu X."/>
            <person name="Mitros T."/>
            <person name="Triplett J."/>
            <person name="Yang X."/>
            <person name="Ye C.Y."/>
            <person name="Mauro-Herrera M."/>
            <person name="Wang L."/>
            <person name="Li P."/>
            <person name="Sharma M."/>
            <person name="Sharma R."/>
            <person name="Ronald P.C."/>
            <person name="Panaud O."/>
            <person name="Kellogg E.A."/>
            <person name="Brutnell T.P."/>
            <person name="Doust A.N."/>
            <person name="Tuskan G.A."/>
            <person name="Rokhsar D."/>
            <person name="Devos K.M."/>
        </authorList>
    </citation>
    <scope>NUCLEOTIDE SEQUENCE [LARGE SCALE GENOMIC DNA]</scope>
    <source>
        <strain evidence="3">cv. Yugu1</strain>
    </source>
</reference>
<dbReference type="InParanoid" id="K3ZAY6"/>
<organism evidence="2 3">
    <name type="scientific">Setaria italica</name>
    <name type="common">Foxtail millet</name>
    <name type="synonym">Panicum italicum</name>
    <dbReference type="NCBI Taxonomy" id="4555"/>
    <lineage>
        <taxon>Eukaryota</taxon>
        <taxon>Viridiplantae</taxon>
        <taxon>Streptophyta</taxon>
        <taxon>Embryophyta</taxon>
        <taxon>Tracheophyta</taxon>
        <taxon>Spermatophyta</taxon>
        <taxon>Magnoliopsida</taxon>
        <taxon>Liliopsida</taxon>
        <taxon>Poales</taxon>
        <taxon>Poaceae</taxon>
        <taxon>PACMAD clade</taxon>
        <taxon>Panicoideae</taxon>
        <taxon>Panicodae</taxon>
        <taxon>Paniceae</taxon>
        <taxon>Cenchrinae</taxon>
        <taxon>Setaria</taxon>
    </lineage>
</organism>
<evidence type="ECO:0000256" key="1">
    <source>
        <dbReference type="SAM" id="MobiDB-lite"/>
    </source>
</evidence>
<dbReference type="HOGENOM" id="CLU_2162792_0_0_1"/>
<name>K3ZAY6_SETIT</name>
<feature type="compositionally biased region" description="Low complexity" evidence="1">
    <location>
        <begin position="20"/>
        <end position="33"/>
    </location>
</feature>
<feature type="region of interest" description="Disordered" evidence="1">
    <location>
        <begin position="1"/>
        <end position="111"/>
    </location>
</feature>
<evidence type="ECO:0000313" key="2">
    <source>
        <dbReference type="EnsemblPlants" id="KQL13083"/>
    </source>
</evidence>
<reference evidence="2" key="2">
    <citation type="submission" date="2018-08" db="UniProtKB">
        <authorList>
            <consortium name="EnsemblPlants"/>
        </authorList>
    </citation>
    <scope>IDENTIFICATION</scope>
    <source>
        <strain evidence="2">Yugu1</strain>
    </source>
</reference>
<evidence type="ECO:0000313" key="3">
    <source>
        <dbReference type="Proteomes" id="UP000004995"/>
    </source>
</evidence>
<dbReference type="EnsemblPlants" id="KQL13083">
    <property type="protein sequence ID" value="KQL13083"/>
    <property type="gene ID" value="SETIT_023707mg"/>
</dbReference>
<keyword evidence="3" id="KW-1185">Reference proteome</keyword>
<proteinExistence type="predicted"/>